<evidence type="ECO:0000313" key="2">
    <source>
        <dbReference type="Proteomes" id="UP000241764"/>
    </source>
</evidence>
<dbReference type="Proteomes" id="UP000241764">
    <property type="component" value="Unassembled WGS sequence"/>
</dbReference>
<comment type="caution">
    <text evidence="1">The sequence shown here is derived from an EMBL/GenBank/DDBJ whole genome shotgun (WGS) entry which is preliminary data.</text>
</comment>
<dbReference type="EMBL" id="PGGM01000008">
    <property type="protein sequence ID" value="PSH62668.1"/>
    <property type="molecule type" value="Genomic_DNA"/>
</dbReference>
<proteinExistence type="predicted"/>
<dbReference type="OrthoDB" id="8114708at2"/>
<dbReference type="AlphaFoldDB" id="A0A2P7B893"/>
<evidence type="ECO:0000313" key="1">
    <source>
        <dbReference type="EMBL" id="PSH62668.1"/>
    </source>
</evidence>
<organism evidence="1 2">
    <name type="scientific">Phyllobacterium sophorae</name>
    <dbReference type="NCBI Taxonomy" id="1520277"/>
    <lineage>
        <taxon>Bacteria</taxon>
        <taxon>Pseudomonadati</taxon>
        <taxon>Pseudomonadota</taxon>
        <taxon>Alphaproteobacteria</taxon>
        <taxon>Hyphomicrobiales</taxon>
        <taxon>Phyllobacteriaceae</taxon>
        <taxon>Phyllobacterium</taxon>
    </lineage>
</organism>
<protein>
    <submittedName>
        <fullName evidence="1">Uncharacterized protein</fullName>
    </submittedName>
</protein>
<keyword evidence="2" id="KW-1185">Reference proteome</keyword>
<accession>A0A2P7B893</accession>
<reference evidence="2" key="1">
    <citation type="submission" date="2017-11" db="EMBL/GenBank/DDBJ databases">
        <authorList>
            <person name="Kuznetsova I."/>
            <person name="Sazanova A."/>
            <person name="Chirak E."/>
            <person name="Safronova V."/>
            <person name="Willems A."/>
        </authorList>
    </citation>
    <scope>NUCLEOTIDE SEQUENCE [LARGE SCALE GENOMIC DNA]</scope>
    <source>
        <strain evidence="2">CCBAU 03422</strain>
    </source>
</reference>
<name>A0A2P7B893_9HYPH</name>
<gene>
    <name evidence="1" type="ORF">CU103_17190</name>
</gene>
<sequence length="119" mass="13408">MPAYQVKFAYLTKYKQTRHLFHQLVIAEDEASALGRGRQMMSKRSPDARIVHESCVLRPDSFEVESAAAQGWTLNDNWWSRPIKPDDDLAAIAKHGFAHSNQIHAKSAMDCVAIDNRAA</sequence>
<dbReference type="RefSeq" id="WP_106665274.1">
    <property type="nucleotide sequence ID" value="NZ_PGGM01000008.1"/>
</dbReference>